<dbReference type="InterPro" id="IPR002645">
    <property type="entry name" value="STAS_dom"/>
</dbReference>
<dbReference type="RefSeq" id="WP_210028102.1">
    <property type="nucleotide sequence ID" value="NZ_JAGINU010000001.1"/>
</dbReference>
<feature type="region of interest" description="Disordered" evidence="1">
    <location>
        <begin position="1"/>
        <end position="32"/>
    </location>
</feature>
<accession>A0ABS4VVF1</accession>
<protein>
    <submittedName>
        <fullName evidence="3">Anti-anti-sigma factor</fullName>
    </submittedName>
</protein>
<dbReference type="InterPro" id="IPR036513">
    <property type="entry name" value="STAS_dom_sf"/>
</dbReference>
<evidence type="ECO:0000259" key="2">
    <source>
        <dbReference type="PROSITE" id="PS50801"/>
    </source>
</evidence>
<gene>
    <name evidence="3" type="ORF">JOF36_003590</name>
</gene>
<evidence type="ECO:0000256" key="1">
    <source>
        <dbReference type="SAM" id="MobiDB-lite"/>
    </source>
</evidence>
<dbReference type="Pfam" id="PF01740">
    <property type="entry name" value="STAS"/>
    <property type="match status" value="1"/>
</dbReference>
<feature type="domain" description="STAS" evidence="2">
    <location>
        <begin position="41"/>
        <end position="131"/>
    </location>
</feature>
<dbReference type="Proteomes" id="UP001519295">
    <property type="component" value="Unassembled WGS sequence"/>
</dbReference>
<name>A0ABS4VVF1_9PSEU</name>
<sequence length="159" mass="16254">MTTVAGPGSPFEDVALSDSPVHSRPRVDDVDTTHETVSCAQLSISRLRSGVTIVALAGEIDLCSVETVERTVLDAVAASAGRVVVIDLNGVGFLSARGTATLVAAGERAVRGGGVLRVVLGESAPVARVMRWVLDAGPVFATVAEALTERSGSRTGSAE</sequence>
<keyword evidence="4" id="KW-1185">Reference proteome</keyword>
<dbReference type="CDD" id="cd07043">
    <property type="entry name" value="STAS_anti-anti-sigma_factors"/>
    <property type="match status" value="1"/>
</dbReference>
<proteinExistence type="predicted"/>
<evidence type="ECO:0000313" key="4">
    <source>
        <dbReference type="Proteomes" id="UP001519295"/>
    </source>
</evidence>
<dbReference type="Gene3D" id="3.30.750.24">
    <property type="entry name" value="STAS domain"/>
    <property type="match status" value="1"/>
</dbReference>
<organism evidence="3 4">
    <name type="scientific">Pseudonocardia parietis</name>
    <dbReference type="NCBI Taxonomy" id="570936"/>
    <lineage>
        <taxon>Bacteria</taxon>
        <taxon>Bacillati</taxon>
        <taxon>Actinomycetota</taxon>
        <taxon>Actinomycetes</taxon>
        <taxon>Pseudonocardiales</taxon>
        <taxon>Pseudonocardiaceae</taxon>
        <taxon>Pseudonocardia</taxon>
    </lineage>
</organism>
<dbReference type="SUPFAM" id="SSF52091">
    <property type="entry name" value="SpoIIaa-like"/>
    <property type="match status" value="1"/>
</dbReference>
<reference evidence="3 4" key="1">
    <citation type="submission" date="2021-03" db="EMBL/GenBank/DDBJ databases">
        <title>Sequencing the genomes of 1000 actinobacteria strains.</title>
        <authorList>
            <person name="Klenk H.-P."/>
        </authorList>
    </citation>
    <scope>NUCLEOTIDE SEQUENCE [LARGE SCALE GENOMIC DNA]</scope>
    <source>
        <strain evidence="3 4">DSM 45256</strain>
    </source>
</reference>
<dbReference type="EMBL" id="JAGINU010000001">
    <property type="protein sequence ID" value="MBP2367894.1"/>
    <property type="molecule type" value="Genomic_DNA"/>
</dbReference>
<dbReference type="PROSITE" id="PS50801">
    <property type="entry name" value="STAS"/>
    <property type="match status" value="1"/>
</dbReference>
<comment type="caution">
    <text evidence="3">The sequence shown here is derived from an EMBL/GenBank/DDBJ whole genome shotgun (WGS) entry which is preliminary data.</text>
</comment>
<evidence type="ECO:0000313" key="3">
    <source>
        <dbReference type="EMBL" id="MBP2367894.1"/>
    </source>
</evidence>